<dbReference type="InterPro" id="IPR050245">
    <property type="entry name" value="PrsA_foldase"/>
</dbReference>
<dbReference type="EMBL" id="DXAY01000176">
    <property type="protein sequence ID" value="HIZ75053.1"/>
    <property type="molecule type" value="Genomic_DNA"/>
</dbReference>
<name>A0A9D2K287_9FIRM</name>
<feature type="chain" id="PRO_5038539746" evidence="1">
    <location>
        <begin position="29"/>
        <end position="352"/>
    </location>
</feature>
<dbReference type="Gene3D" id="3.10.50.40">
    <property type="match status" value="1"/>
</dbReference>
<feature type="signal peptide" evidence="1">
    <location>
        <begin position="1"/>
        <end position="28"/>
    </location>
</feature>
<feature type="domain" description="PpiC" evidence="2">
    <location>
        <begin position="178"/>
        <end position="310"/>
    </location>
</feature>
<dbReference type="PANTHER" id="PTHR47245">
    <property type="entry name" value="PEPTIDYLPROLYL ISOMERASE"/>
    <property type="match status" value="1"/>
</dbReference>
<accession>A0A9D2K287</accession>
<reference evidence="3" key="1">
    <citation type="journal article" date="2021" name="PeerJ">
        <title>Extensive microbial diversity within the chicken gut microbiome revealed by metagenomics and culture.</title>
        <authorList>
            <person name="Gilroy R."/>
            <person name="Ravi A."/>
            <person name="Getino M."/>
            <person name="Pursley I."/>
            <person name="Horton D.L."/>
            <person name="Alikhan N.F."/>
            <person name="Baker D."/>
            <person name="Gharbi K."/>
            <person name="Hall N."/>
            <person name="Watson M."/>
            <person name="Adriaenssens E.M."/>
            <person name="Foster-Nyarko E."/>
            <person name="Jarju S."/>
            <person name="Secka A."/>
            <person name="Antonio M."/>
            <person name="Oren A."/>
            <person name="Chaudhuri R.R."/>
            <person name="La Ragione R."/>
            <person name="Hildebrand F."/>
            <person name="Pallen M.J."/>
        </authorList>
    </citation>
    <scope>NUCLEOTIDE SEQUENCE</scope>
    <source>
        <strain evidence="3">CHK196-3914</strain>
    </source>
</reference>
<dbReference type="Proteomes" id="UP000824116">
    <property type="component" value="Unassembled WGS sequence"/>
</dbReference>
<proteinExistence type="predicted"/>
<protein>
    <submittedName>
        <fullName evidence="3">Peptidyl-prolyl cis-trans isomerase</fullName>
    </submittedName>
</protein>
<dbReference type="SUPFAM" id="SSF109998">
    <property type="entry name" value="Triger factor/SurA peptide-binding domain-like"/>
    <property type="match status" value="1"/>
</dbReference>
<dbReference type="Pfam" id="PF13145">
    <property type="entry name" value="Rotamase_2"/>
    <property type="match status" value="1"/>
</dbReference>
<evidence type="ECO:0000259" key="2">
    <source>
        <dbReference type="Pfam" id="PF13145"/>
    </source>
</evidence>
<evidence type="ECO:0000313" key="3">
    <source>
        <dbReference type="EMBL" id="HIZ75053.1"/>
    </source>
</evidence>
<dbReference type="AlphaFoldDB" id="A0A9D2K287"/>
<keyword evidence="3" id="KW-0413">Isomerase</keyword>
<dbReference type="InterPro" id="IPR046357">
    <property type="entry name" value="PPIase_dom_sf"/>
</dbReference>
<evidence type="ECO:0000313" key="4">
    <source>
        <dbReference type="Proteomes" id="UP000824116"/>
    </source>
</evidence>
<sequence>MKKRVLSLCVMTAVFIGAAAGCSSGGSAADEKQNPDETVLYLDGDAVTEDEYALLAAEYRNQVTMQYSTDQVNADDFWQTEIDGETPLSQLEEMILDQLKYNYAVKHLAVEADVTEDYSYAELQENREGENQERSGQLENDETVYGLTSYDDSNYYSYWYSNLETQWKNSWIPDNADVTESDCRDYYDEHEDAYTYDTGVTVIYAELPYNSESERGEMQNTALSLSRALETSDDIKEIEAAFPEIEFEKLELNDFDTQEGMSGVYALRWEKASQLEEGQVTAPYEDNGTVCVMKCIGRTENGKLEFDDVKSRIERMLQVEAADQCISETAEKMKVENGGISAESVILKTVNN</sequence>
<dbReference type="InterPro" id="IPR027304">
    <property type="entry name" value="Trigger_fact/SurA_dom_sf"/>
</dbReference>
<dbReference type="GO" id="GO:0003755">
    <property type="term" value="F:peptidyl-prolyl cis-trans isomerase activity"/>
    <property type="evidence" value="ECO:0007669"/>
    <property type="project" value="InterPro"/>
</dbReference>
<dbReference type="Gene3D" id="1.10.4030.10">
    <property type="entry name" value="Porin chaperone SurA, peptide-binding domain"/>
    <property type="match status" value="1"/>
</dbReference>
<dbReference type="PANTHER" id="PTHR47245:SF2">
    <property type="entry name" value="PEPTIDYL-PROLYL CIS-TRANS ISOMERASE HP_0175-RELATED"/>
    <property type="match status" value="1"/>
</dbReference>
<reference evidence="3" key="2">
    <citation type="submission" date="2021-04" db="EMBL/GenBank/DDBJ databases">
        <authorList>
            <person name="Gilroy R."/>
        </authorList>
    </citation>
    <scope>NUCLEOTIDE SEQUENCE</scope>
    <source>
        <strain evidence="3">CHK196-3914</strain>
    </source>
</reference>
<evidence type="ECO:0000256" key="1">
    <source>
        <dbReference type="SAM" id="SignalP"/>
    </source>
</evidence>
<dbReference type="PROSITE" id="PS51257">
    <property type="entry name" value="PROKAR_LIPOPROTEIN"/>
    <property type="match status" value="1"/>
</dbReference>
<dbReference type="InterPro" id="IPR000297">
    <property type="entry name" value="PPIase_PpiC"/>
</dbReference>
<organism evidence="3 4">
    <name type="scientific">Candidatus Mediterraneibacter stercoravium</name>
    <dbReference type="NCBI Taxonomy" id="2838685"/>
    <lineage>
        <taxon>Bacteria</taxon>
        <taxon>Bacillati</taxon>
        <taxon>Bacillota</taxon>
        <taxon>Clostridia</taxon>
        <taxon>Lachnospirales</taxon>
        <taxon>Lachnospiraceae</taxon>
        <taxon>Mediterraneibacter</taxon>
    </lineage>
</organism>
<comment type="caution">
    <text evidence="3">The sequence shown here is derived from an EMBL/GenBank/DDBJ whole genome shotgun (WGS) entry which is preliminary data.</text>
</comment>
<gene>
    <name evidence="3" type="ORF">H9723_07420</name>
</gene>
<keyword evidence="1" id="KW-0732">Signal</keyword>